<keyword evidence="3" id="KW-1185">Reference proteome</keyword>
<feature type="transmembrane region" description="Helical" evidence="1">
    <location>
        <begin position="69"/>
        <end position="90"/>
    </location>
</feature>
<proteinExistence type="predicted"/>
<accession>A0ABN2MV32</accession>
<evidence type="ECO:0000256" key="1">
    <source>
        <dbReference type="SAM" id="Phobius"/>
    </source>
</evidence>
<reference evidence="2 3" key="1">
    <citation type="journal article" date="2019" name="Int. J. Syst. Evol. Microbiol.">
        <title>The Global Catalogue of Microorganisms (GCM) 10K type strain sequencing project: providing services to taxonomists for standard genome sequencing and annotation.</title>
        <authorList>
            <consortium name="The Broad Institute Genomics Platform"/>
            <consortium name="The Broad Institute Genome Sequencing Center for Infectious Disease"/>
            <person name="Wu L."/>
            <person name="Ma J."/>
        </authorList>
    </citation>
    <scope>NUCLEOTIDE SEQUENCE [LARGE SCALE GENOMIC DNA]</scope>
    <source>
        <strain evidence="2 3">JCM 14323</strain>
    </source>
</reference>
<organism evidence="2 3">
    <name type="scientific">Agromyces salentinus</name>
    <dbReference type="NCBI Taxonomy" id="269421"/>
    <lineage>
        <taxon>Bacteria</taxon>
        <taxon>Bacillati</taxon>
        <taxon>Actinomycetota</taxon>
        <taxon>Actinomycetes</taxon>
        <taxon>Micrococcales</taxon>
        <taxon>Microbacteriaceae</taxon>
        <taxon>Agromyces</taxon>
    </lineage>
</organism>
<keyword evidence="1" id="KW-0812">Transmembrane</keyword>
<dbReference type="Proteomes" id="UP001501746">
    <property type="component" value="Unassembled WGS sequence"/>
</dbReference>
<name>A0ABN2MV32_9MICO</name>
<evidence type="ECO:0008006" key="4">
    <source>
        <dbReference type="Google" id="ProtNLM"/>
    </source>
</evidence>
<feature type="transmembrane region" description="Helical" evidence="1">
    <location>
        <begin position="21"/>
        <end position="46"/>
    </location>
</feature>
<evidence type="ECO:0000313" key="2">
    <source>
        <dbReference type="EMBL" id="GAA1839797.1"/>
    </source>
</evidence>
<evidence type="ECO:0000313" key="3">
    <source>
        <dbReference type="Proteomes" id="UP001501746"/>
    </source>
</evidence>
<protein>
    <recommendedName>
        <fullName evidence="4">DUF4064 domain-containing protein</fullName>
    </recommendedName>
</protein>
<keyword evidence="1" id="KW-0472">Membrane</keyword>
<keyword evidence="1" id="KW-1133">Transmembrane helix</keyword>
<gene>
    <name evidence="2" type="ORF">GCM10009750_27170</name>
</gene>
<comment type="caution">
    <text evidence="2">The sequence shown here is derived from an EMBL/GenBank/DDBJ whole genome shotgun (WGS) entry which is preliminary data.</text>
</comment>
<dbReference type="RefSeq" id="WP_157426903.1">
    <property type="nucleotide sequence ID" value="NZ_BAAANK010000007.1"/>
</dbReference>
<dbReference type="EMBL" id="BAAANK010000007">
    <property type="protein sequence ID" value="GAA1839797.1"/>
    <property type="molecule type" value="Genomic_DNA"/>
</dbReference>
<feature type="transmembrane region" description="Helical" evidence="1">
    <location>
        <begin position="97"/>
        <end position="120"/>
    </location>
</feature>
<sequence length="121" mass="13014">MTSKAKQQHEEAMHIDEGKSGLWGFLAGLIVAAFIAVPLSGAFAFATHPNTQQLFSGRLDETSQGGYTAFWWIVTIFLLALPFLVGYAVANLSVKSLAIVGTIVVLFIIAALVFGQLFLIV</sequence>